<keyword evidence="2" id="KW-1133">Transmembrane helix</keyword>
<dbReference type="EMBL" id="CP001742">
    <property type="protein sequence ID" value="ADL19260.1"/>
    <property type="molecule type" value="Genomic_DNA"/>
</dbReference>
<dbReference type="PANTHER" id="PTHR30483">
    <property type="entry name" value="LEUCINE-SPECIFIC-BINDING PROTEIN"/>
    <property type="match status" value="1"/>
</dbReference>
<dbReference type="RefSeq" id="WP_013266772.1">
    <property type="nucleotide sequence ID" value="NC_014374.1"/>
</dbReference>
<dbReference type="KEGG" id="asc:ASAC_0854"/>
<evidence type="ECO:0000313" key="4">
    <source>
        <dbReference type="EMBL" id="ADL19260.1"/>
    </source>
</evidence>
<keyword evidence="5" id="KW-1185">Reference proteome</keyword>
<name>D9Q1S2_ACIS3</name>
<dbReference type="InParanoid" id="D9Q1S2"/>
<dbReference type="Pfam" id="PF13458">
    <property type="entry name" value="Peripla_BP_6"/>
    <property type="match status" value="1"/>
</dbReference>
<sequence>MRAGMSSIAVAAIIVIIIVAAVGGYIAYNAYSHRLSAAPKYILVGTVYDNSGSQAVDSLAQYEGLELWASWVNSHGGIYVKQYGRNLTVKVIALNAASNPSTAESDYETLVNTYHVDVLVADFGSVMTAPAVSFTNASHVLLWDVTASAVGLFTNNNYIIDTSIPVSEVWMNNVTDFLKYEGVRNVSVIWDDNDFNAFQSYYLGYFLRQYDIPVVYNTSVATDTTQYLSLISAMESERPFAVIELGYPTNDEAFLPQLVASKACFPLVFTNYPGLMLPTLLSDIGSDMNGTFTAVFPPIINYTPQVASKLGLQWFGPTLPQFEQMFEQEFHTSGVNYNNIAGFNAGLIIQLAIQDAGTLNQAALKQAVLSDVSGKVMTLAGVFNVTSNGMQVGEAPPIGQVFVWPNGTTTVNIVYPPAFANSTAVIPEPCP</sequence>
<organism evidence="4 5">
    <name type="scientific">Acidilobus saccharovorans (strain DSM 16705 / JCM 18335 / VKM B-2471 / 345-15)</name>
    <dbReference type="NCBI Taxonomy" id="666510"/>
    <lineage>
        <taxon>Archaea</taxon>
        <taxon>Thermoproteota</taxon>
        <taxon>Thermoprotei</taxon>
        <taxon>Acidilobales</taxon>
        <taxon>Acidilobaceae</taxon>
        <taxon>Acidilobus</taxon>
    </lineage>
</organism>
<keyword evidence="1" id="KW-0732">Signal</keyword>
<dbReference type="Gene3D" id="3.40.50.2300">
    <property type="match status" value="2"/>
</dbReference>
<dbReference type="Proteomes" id="UP000000346">
    <property type="component" value="Chromosome"/>
</dbReference>
<evidence type="ECO:0000256" key="1">
    <source>
        <dbReference type="ARBA" id="ARBA00022729"/>
    </source>
</evidence>
<dbReference type="HOGENOM" id="CLU_027128_4_1_2"/>
<dbReference type="PANTHER" id="PTHR30483:SF37">
    <property type="entry name" value="ABC TRANSPORTER SUBSTRATE-BINDING PROTEIN"/>
    <property type="match status" value="1"/>
</dbReference>
<feature type="domain" description="Leucine-binding protein" evidence="3">
    <location>
        <begin position="44"/>
        <end position="368"/>
    </location>
</feature>
<dbReference type="InterPro" id="IPR028082">
    <property type="entry name" value="Peripla_BP_I"/>
</dbReference>
<dbReference type="STRING" id="666510.ASAC_0854"/>
<evidence type="ECO:0000256" key="2">
    <source>
        <dbReference type="SAM" id="Phobius"/>
    </source>
</evidence>
<keyword evidence="2" id="KW-0812">Transmembrane</keyword>
<dbReference type="FunCoup" id="D9Q1S2">
    <property type="interactions" value="33"/>
</dbReference>
<dbReference type="InterPro" id="IPR028081">
    <property type="entry name" value="Leu-bd"/>
</dbReference>
<dbReference type="eggNOG" id="arCOG01020">
    <property type="taxonomic scope" value="Archaea"/>
</dbReference>
<dbReference type="InterPro" id="IPR051010">
    <property type="entry name" value="BCAA_transport"/>
</dbReference>
<protein>
    <submittedName>
        <fullName evidence="4">Branched-chain amino acid permease</fullName>
    </submittedName>
</protein>
<keyword evidence="2" id="KW-0472">Membrane</keyword>
<dbReference type="SUPFAM" id="SSF53822">
    <property type="entry name" value="Periplasmic binding protein-like I"/>
    <property type="match status" value="1"/>
</dbReference>
<evidence type="ECO:0000313" key="5">
    <source>
        <dbReference type="Proteomes" id="UP000000346"/>
    </source>
</evidence>
<dbReference type="GeneID" id="9499089"/>
<proteinExistence type="predicted"/>
<feature type="transmembrane region" description="Helical" evidence="2">
    <location>
        <begin position="7"/>
        <end position="28"/>
    </location>
</feature>
<dbReference type="AlphaFoldDB" id="D9Q1S2"/>
<accession>D9Q1S2</accession>
<evidence type="ECO:0000259" key="3">
    <source>
        <dbReference type="Pfam" id="PF13458"/>
    </source>
</evidence>
<gene>
    <name evidence="4" type="ordered locus">ASAC_0854</name>
</gene>
<reference evidence="4 5" key="1">
    <citation type="journal article" date="2010" name="Appl. Environ. Microbiol.">
        <title>The genome sequence of the crenarchaeon Acidilobus saccharovorans supports a new order, Acidilobales, and suggests an important ecological role in terrestrial acidic hot springs.</title>
        <authorList>
            <person name="Mardanov A.V."/>
            <person name="Svetlitchnyi V.A."/>
            <person name="Beletsky A.V."/>
            <person name="Prokofeva M.I."/>
            <person name="Bonch-Osmolovskaya E.A."/>
            <person name="Ravin N.V."/>
            <person name="Skryabin K.G."/>
        </authorList>
    </citation>
    <scope>NUCLEOTIDE SEQUENCE [LARGE SCALE GENOMIC DNA]</scope>
    <source>
        <strain evidence="5">DSM 16705 / JCM 18335 / VKM B-2471 / 345-15</strain>
    </source>
</reference>